<dbReference type="Gene3D" id="3.40.50.1700">
    <property type="entry name" value="Glycoside hydrolase family 3 C-terminal domain"/>
    <property type="match status" value="1"/>
</dbReference>
<evidence type="ECO:0000313" key="8">
    <source>
        <dbReference type="Proteomes" id="UP000006890"/>
    </source>
</evidence>
<dbReference type="Proteomes" id="UP000006890">
    <property type="component" value="Chromosome"/>
</dbReference>
<proteinExistence type="inferred from homology"/>
<reference key="1">
    <citation type="submission" date="2010-09" db="EMBL/GenBank/DDBJ databases">
        <title>Complete sequence of Caldicellulosiruptor hydrothermalis 108.</title>
        <authorList>
            <consortium name="US DOE Joint Genome Institute"/>
            <person name="Lucas S."/>
            <person name="Copeland A."/>
            <person name="Lapidus A."/>
            <person name="Cheng J.-F."/>
            <person name="Bruce D."/>
            <person name="Goodwin L."/>
            <person name="Pitluck S."/>
            <person name="Davenport K."/>
            <person name="Detter J.C."/>
            <person name="Han C."/>
            <person name="Tapia R."/>
            <person name="Land M."/>
            <person name="Hauser L."/>
            <person name="Chang Y.-J."/>
            <person name="Jeffries C."/>
            <person name="Kyrpides N."/>
            <person name="Ivanova N."/>
            <person name="Mikhailova N."/>
            <person name="Blumer-Schuette S.E."/>
            <person name="Kelly R.M."/>
            <person name="Woyke T."/>
        </authorList>
    </citation>
    <scope>NUCLEOTIDE SEQUENCE</scope>
    <source>
        <strain>108</strain>
    </source>
</reference>
<dbReference type="eggNOG" id="COG1472">
    <property type="taxonomic scope" value="Bacteria"/>
</dbReference>
<dbReference type="CAZy" id="GH3">
    <property type="family name" value="Glycoside Hydrolase Family 3"/>
</dbReference>
<dbReference type="InterPro" id="IPR017853">
    <property type="entry name" value="GH"/>
</dbReference>
<dbReference type="KEGG" id="chd:Calhy_2342"/>
<sequence>MTNYENKIIGFKTQPFYLKDEDIKWVIDTFNDMNIDEKIGQLFCLIAHPDEKYLNYLVQESKVGGVLVRPMFNHEIIGIVRFLQTNSKIPLLIAGNLEAGGDGVSLEGTNFGCPLAVAATDDVEMAYRLGVVCGREAKALGLNWAFAPVVDIDFNFRNPITNTRTFGSDPERVAEMGCAFIKAVQQQGLAATAKHFPGDGVDERDQHLVTSINTLSCEDWDATFGMVYKKCIQTGVMSIMVGHISLPAYSKVLNPDLKDEDILPASLSPEIVTGLLKEKLGFKGLVVTDASTMAGMMIPMGRERAVPQAIAAGCDMFLFAFNIEEDFKYMKQGLESGILTEERLNDAVLKILAFKAALGLHKNREWLIPDIKNVKKVVKCKEHLEWAKECADRSITLVKEEKGVLPISPEKIKNILLYSIDNDSNVLNFFNMEVKNQPKKPYERFKRMLEKEGFNVEVFEPRNTIEGENQSYEEFVNKYNLIIYLVNLATKSNQTVVRIEWAQPRGANVPVFINKIPTIFISLANPYHLLDVPRVKTYINAYGSSDIILEALLDKLMGRSEFKGKSPVDPFCGKWDARL</sequence>
<dbReference type="PRINTS" id="PR00133">
    <property type="entry name" value="GLHYDRLASE3"/>
</dbReference>
<dbReference type="AlphaFoldDB" id="E4Q8R8"/>
<organism evidence="7 8">
    <name type="scientific">Caldicellulosiruptor hydrothermalis (strain DSM 18901 / VKM B-2411 / 108)</name>
    <dbReference type="NCBI Taxonomy" id="632292"/>
    <lineage>
        <taxon>Bacteria</taxon>
        <taxon>Bacillati</taxon>
        <taxon>Bacillota</taxon>
        <taxon>Bacillota incertae sedis</taxon>
        <taxon>Caldicellulosiruptorales</taxon>
        <taxon>Caldicellulosiruptoraceae</taxon>
        <taxon>Caldicellulosiruptor</taxon>
    </lineage>
</organism>
<protein>
    <recommendedName>
        <fullName evidence="3">beta-N-acetylhexosaminidase</fullName>
        <ecNumber evidence="3">3.2.1.52</ecNumber>
    </recommendedName>
</protein>
<comment type="catalytic activity">
    <reaction evidence="1">
        <text>Hydrolysis of terminal non-reducing N-acetyl-D-hexosamine residues in N-acetyl-beta-D-hexosaminides.</text>
        <dbReference type="EC" id="3.2.1.52"/>
    </reaction>
</comment>
<dbReference type="InterPro" id="IPR001764">
    <property type="entry name" value="Glyco_hydro_3_N"/>
</dbReference>
<dbReference type="GO" id="GO:0009254">
    <property type="term" value="P:peptidoglycan turnover"/>
    <property type="evidence" value="ECO:0007669"/>
    <property type="project" value="TreeGrafter"/>
</dbReference>
<dbReference type="OrthoDB" id="9805821at2"/>
<dbReference type="PANTHER" id="PTHR30480:SF13">
    <property type="entry name" value="BETA-HEXOSAMINIDASE"/>
    <property type="match status" value="1"/>
</dbReference>
<dbReference type="Pfam" id="PF00933">
    <property type="entry name" value="Glyco_hydro_3"/>
    <property type="match status" value="1"/>
</dbReference>
<evidence type="ECO:0000313" key="7">
    <source>
        <dbReference type="EMBL" id="ADQ08042.1"/>
    </source>
</evidence>
<dbReference type="InterPro" id="IPR036881">
    <property type="entry name" value="Glyco_hydro_3_C_sf"/>
</dbReference>
<accession>E4Q8R8</accession>
<evidence type="ECO:0000256" key="3">
    <source>
        <dbReference type="ARBA" id="ARBA00012663"/>
    </source>
</evidence>
<evidence type="ECO:0000256" key="2">
    <source>
        <dbReference type="ARBA" id="ARBA00005336"/>
    </source>
</evidence>
<dbReference type="GO" id="GO:0005975">
    <property type="term" value="P:carbohydrate metabolic process"/>
    <property type="evidence" value="ECO:0007669"/>
    <property type="project" value="InterPro"/>
</dbReference>
<keyword evidence="8" id="KW-1185">Reference proteome</keyword>
<feature type="domain" description="Glycoside hydrolase family 3 N-terminal" evidence="6">
    <location>
        <begin position="35"/>
        <end position="352"/>
    </location>
</feature>
<dbReference type="PANTHER" id="PTHR30480">
    <property type="entry name" value="BETA-HEXOSAMINIDASE-RELATED"/>
    <property type="match status" value="1"/>
</dbReference>
<reference evidence="7 8" key="2">
    <citation type="journal article" date="2011" name="J. Bacteriol.">
        <title>Complete genome sequences for the anaerobic, extremely thermophilic plant biomass-degrading bacteria Caldicellulosiruptor hydrothermalis, Caldicellulosiruptor kristjanssonii, Caldicellulosiruptor kronotskyensis, Caldicellulosiruptor owensenis, and Caldicellulosiruptor lactoaceticus.</title>
        <authorList>
            <person name="Blumer-Schuette S.E."/>
            <person name="Ozdemir I."/>
            <person name="Mistry D."/>
            <person name="Lucas S."/>
            <person name="Lapidus A."/>
            <person name="Cheng J.F."/>
            <person name="Goodwin L.A."/>
            <person name="Pitluck S."/>
            <person name="Land M.L."/>
            <person name="Hauser L.J."/>
            <person name="Woyke T."/>
            <person name="Mikhailova N."/>
            <person name="Pati A."/>
            <person name="Kyrpides N.C."/>
            <person name="Ivanova N."/>
            <person name="Detter J.C."/>
            <person name="Walston-Davenport K."/>
            <person name="Han S."/>
            <person name="Adams M.W."/>
            <person name="Kelly R.M."/>
        </authorList>
    </citation>
    <scope>NUCLEOTIDE SEQUENCE [LARGE SCALE GENOMIC DNA]</scope>
    <source>
        <strain evidence="8">DSM 18901 / VKM B-2411 / 108</strain>
    </source>
</reference>
<dbReference type="InterPro" id="IPR036962">
    <property type="entry name" value="Glyco_hydro_3_N_sf"/>
</dbReference>
<dbReference type="InterPro" id="IPR019800">
    <property type="entry name" value="Glyco_hydro_3_AS"/>
</dbReference>
<evidence type="ECO:0000256" key="1">
    <source>
        <dbReference type="ARBA" id="ARBA00001231"/>
    </source>
</evidence>
<comment type="similarity">
    <text evidence="2">Belongs to the glycosyl hydrolase 3 family.</text>
</comment>
<dbReference type="RefSeq" id="WP_013404183.1">
    <property type="nucleotide sequence ID" value="NC_014652.1"/>
</dbReference>
<dbReference type="InterPro" id="IPR050226">
    <property type="entry name" value="NagZ_Beta-hexosaminidase"/>
</dbReference>
<keyword evidence="5 7" id="KW-0326">Glycosidase</keyword>
<gene>
    <name evidence="7" type="ordered locus">Calhy_2342</name>
</gene>
<dbReference type="SUPFAM" id="SSF51445">
    <property type="entry name" value="(Trans)glycosidases"/>
    <property type="match status" value="1"/>
</dbReference>
<evidence type="ECO:0000256" key="5">
    <source>
        <dbReference type="ARBA" id="ARBA00023295"/>
    </source>
</evidence>
<keyword evidence="4 7" id="KW-0378">Hydrolase</keyword>
<dbReference type="EC" id="3.2.1.52" evidence="3"/>
<evidence type="ECO:0000256" key="4">
    <source>
        <dbReference type="ARBA" id="ARBA00022801"/>
    </source>
</evidence>
<dbReference type="HOGENOM" id="CLU_008392_5_3_9"/>
<dbReference type="PROSITE" id="PS00775">
    <property type="entry name" value="GLYCOSYL_HYDROL_F3"/>
    <property type="match status" value="1"/>
</dbReference>
<dbReference type="STRING" id="632292.Calhy_2342"/>
<evidence type="ECO:0000259" key="6">
    <source>
        <dbReference type="Pfam" id="PF00933"/>
    </source>
</evidence>
<name>E4Q8R8_CALH1</name>
<dbReference type="GO" id="GO:0004563">
    <property type="term" value="F:beta-N-acetylhexosaminidase activity"/>
    <property type="evidence" value="ECO:0007669"/>
    <property type="project" value="UniProtKB-EC"/>
</dbReference>
<dbReference type="EMBL" id="CP002219">
    <property type="protein sequence ID" value="ADQ08042.1"/>
    <property type="molecule type" value="Genomic_DNA"/>
</dbReference>
<dbReference type="Gene3D" id="3.20.20.300">
    <property type="entry name" value="Glycoside hydrolase, family 3, N-terminal domain"/>
    <property type="match status" value="1"/>
</dbReference>